<proteinExistence type="predicted"/>
<dbReference type="InterPro" id="IPR008969">
    <property type="entry name" value="CarboxyPept-like_regulatory"/>
</dbReference>
<feature type="chain" id="PRO_5019009383" description="Outer membrane protein beta-barrel domain-containing protein" evidence="1">
    <location>
        <begin position="21"/>
        <end position="892"/>
    </location>
</feature>
<dbReference type="Pfam" id="PF14905">
    <property type="entry name" value="OMP_b-brl_3"/>
    <property type="match status" value="1"/>
</dbReference>
<feature type="signal peptide" evidence="1">
    <location>
        <begin position="1"/>
        <end position="20"/>
    </location>
</feature>
<dbReference type="InterPro" id="IPR041700">
    <property type="entry name" value="OMP_b-brl_3"/>
</dbReference>
<reference evidence="3 4" key="1">
    <citation type="submission" date="2018-08" db="EMBL/GenBank/DDBJ databases">
        <title>A genome reference for cultivated species of the human gut microbiota.</title>
        <authorList>
            <person name="Zou Y."/>
            <person name="Xue W."/>
            <person name="Luo G."/>
        </authorList>
    </citation>
    <scope>NUCLEOTIDE SEQUENCE [LARGE SCALE GENOMIC DNA]</scope>
    <source>
        <strain evidence="3 4">AM40-30BH</strain>
    </source>
</reference>
<keyword evidence="1" id="KW-0732">Signal</keyword>
<dbReference type="SUPFAM" id="SSF49464">
    <property type="entry name" value="Carboxypeptidase regulatory domain-like"/>
    <property type="match status" value="1"/>
</dbReference>
<dbReference type="RefSeq" id="WP_122201080.1">
    <property type="nucleotide sequence ID" value="NZ_CABJFV010000003.1"/>
</dbReference>
<dbReference type="AlphaFoldDB" id="A0A413VU96"/>
<evidence type="ECO:0000313" key="3">
    <source>
        <dbReference type="EMBL" id="RHB37112.1"/>
    </source>
</evidence>
<dbReference type="Pfam" id="PF13620">
    <property type="entry name" value="CarboxypepD_reg"/>
    <property type="match status" value="1"/>
</dbReference>
<comment type="caution">
    <text evidence="3">The sequence shown here is derived from an EMBL/GenBank/DDBJ whole genome shotgun (WGS) entry which is preliminary data.</text>
</comment>
<dbReference type="SUPFAM" id="SSF56935">
    <property type="entry name" value="Porins"/>
    <property type="match status" value="1"/>
</dbReference>
<evidence type="ECO:0000259" key="2">
    <source>
        <dbReference type="Pfam" id="PF14905"/>
    </source>
</evidence>
<dbReference type="EMBL" id="QSGO01000003">
    <property type="protein sequence ID" value="RHB37112.1"/>
    <property type="molecule type" value="Genomic_DNA"/>
</dbReference>
<accession>A0A413VU96</accession>
<feature type="domain" description="Outer membrane protein beta-barrel" evidence="2">
    <location>
        <begin position="450"/>
        <end position="886"/>
    </location>
</feature>
<sequence>MKYLLSILFFIITFSLSAQEAVSVAGFIKDKNSDAIEGAAIRALTADSVFLSGTTSDAGGYFILMLPRKKCILEISYLGYQKSYRTISADTICKNLLEDTIKLQDESINLAEVMVTGKAAAMQMKGDTLEYNTGIYALSDQASVRDLLKLLPNVTVTEHGQILVQGKPVSKILVDGKDFFSNNPEMASKSLPGKIVDKVQVIDQSSEVDRLTGFDNGDKETVLNLSVKEENKVGVMAQAAVGGGRDINDNKTRYEQNAYINLLKRQDMFSLMLRNDNTNSGTGSSQTGDNSVGQIGLLINKEFSNRFNVYSNVTYTSIKSVENMLTDQETILSPKSSLFDSSNRLSDTKNKILDAGIRTEWTPNGKNTLITQAYLNYSKKNRWDNELFNSYNGLRDTLYNGHSATEKNGNNYSLNISIDYAHRLKKKGRVFSTSLYGIINQGDARESYSWNRRMYDNNVYQYDSLVNQRTVNENSGKQIKLGLSYVEPITEKRFMQIAYTARLSGDHVGKNTYKVREDISSDNLQLLSSQSPGTSQSIFNQRFTLNYKSLGEKTDYTMGMNVDIDDSENKTRFPDDSFRSNVNQKVTNYSPVLNIKHRFNKSNTLTLDYMGTMTSPTGTQLQDYTDISDPTNSIKGNPDLKPQFANDVVLNLSGSNSKTQGFYDVGLFGGYTANAIQSSYNINPETGNRTTSYKNVNGNWNAQFRCIYYTPINETNFTISNGLRGGYDRKKGLVNDEVSVMGSFTIDENLVLRYYTPDFYFNIQGLFKYVILKGQGQSTDNMETRDWGTELNASYLLPYKIRLSSSFRWSLKKGYSGETGNIRENILDVAIERDCFSKKYGTGTIQISAFDLLQSRRDLSRNVGASYIQNTRTSTMGSYFMCRFVYSFNFFP</sequence>
<name>A0A413VU96_9BACE</name>
<dbReference type="Proteomes" id="UP000284379">
    <property type="component" value="Unassembled WGS sequence"/>
</dbReference>
<organism evidence="3 4">
    <name type="scientific">Bacteroides nordii</name>
    <dbReference type="NCBI Taxonomy" id="291645"/>
    <lineage>
        <taxon>Bacteria</taxon>
        <taxon>Pseudomonadati</taxon>
        <taxon>Bacteroidota</taxon>
        <taxon>Bacteroidia</taxon>
        <taxon>Bacteroidales</taxon>
        <taxon>Bacteroidaceae</taxon>
        <taxon>Bacteroides</taxon>
    </lineage>
</organism>
<gene>
    <name evidence="3" type="ORF">DW888_06085</name>
</gene>
<protein>
    <recommendedName>
        <fullName evidence="2">Outer membrane protein beta-barrel domain-containing protein</fullName>
    </recommendedName>
</protein>
<evidence type="ECO:0000313" key="4">
    <source>
        <dbReference type="Proteomes" id="UP000284379"/>
    </source>
</evidence>
<evidence type="ECO:0000256" key="1">
    <source>
        <dbReference type="SAM" id="SignalP"/>
    </source>
</evidence>